<evidence type="ECO:0000256" key="5">
    <source>
        <dbReference type="PROSITE-ProRule" id="PRU01248"/>
    </source>
</evidence>
<dbReference type="EMBL" id="CP000355">
    <property type="protein sequence ID" value="ABF13111.1"/>
    <property type="molecule type" value="Genomic_DNA"/>
</dbReference>
<keyword evidence="3 5" id="KW-0238">DNA-binding</keyword>
<dbReference type="SUPFAM" id="SSF56349">
    <property type="entry name" value="DNA breaking-rejoining enzymes"/>
    <property type="match status" value="1"/>
</dbReference>
<dbReference type="KEGG" id="rme:Rmet_6252"/>
<dbReference type="GO" id="GO:0015074">
    <property type="term" value="P:DNA integration"/>
    <property type="evidence" value="ECO:0007669"/>
    <property type="project" value="UniProtKB-KW"/>
</dbReference>
<feature type="domain" description="Tyr recombinase" evidence="6">
    <location>
        <begin position="161"/>
        <end position="363"/>
    </location>
</feature>
<evidence type="ECO:0000256" key="2">
    <source>
        <dbReference type="ARBA" id="ARBA00022908"/>
    </source>
</evidence>
<evidence type="ECO:0000256" key="4">
    <source>
        <dbReference type="ARBA" id="ARBA00023172"/>
    </source>
</evidence>
<dbReference type="GO" id="GO:0003677">
    <property type="term" value="F:DNA binding"/>
    <property type="evidence" value="ECO:0007669"/>
    <property type="project" value="UniProtKB-UniRule"/>
</dbReference>
<dbReference type="GeneID" id="60824667"/>
<evidence type="ECO:0000259" key="6">
    <source>
        <dbReference type="PROSITE" id="PS51898"/>
    </source>
</evidence>
<dbReference type="GO" id="GO:0006310">
    <property type="term" value="P:DNA recombination"/>
    <property type="evidence" value="ECO:0007669"/>
    <property type="project" value="UniProtKB-KW"/>
</dbReference>
<dbReference type="PANTHER" id="PTHR30349">
    <property type="entry name" value="PHAGE INTEGRASE-RELATED"/>
    <property type="match status" value="1"/>
</dbReference>
<sequence length="381" mass="43615">MKLFFTDGQFAVAGYSRPDVPFLCDAEMELVDAPNRYLRYIATVKGRTRAANTWRTYGAALYEFFAFLEANGLAWDRVDQSQIAAWRDTMLERGCARSTVNQRLRTVDAFYNWAKSNGMTHSIPFDRTDVWVAKPRGFLAHVDASGDRFEANSLTVQTHKVTPQFLHLDRAIRFLDALTPYRMRLMGYLALLTGMRREEVVSMDCRVLPNPAGRDSNKQIPMHLDPSITPTKGEKDRTVMLPYDLAVALYQYFTFERSRLLAKHRAKFGIETTLLFLSQTGDPLSVNGLNNAFRRVSQKTGIWCTPHMLRHTFGTYELMRMSRQKTQTQALLWVRDRMGHNSITTTEIYVHAADLVEHDDVDGYHLDICRALAHGNPTSKT</sequence>
<dbReference type="Pfam" id="PF00589">
    <property type="entry name" value="Phage_integrase"/>
    <property type="match status" value="1"/>
</dbReference>
<comment type="similarity">
    <text evidence="1">Belongs to the 'phage' integrase family.</text>
</comment>
<dbReference type="Proteomes" id="UP000002429">
    <property type="component" value="Plasmid pMOL28"/>
</dbReference>
<name>Q5NV17_CUPMC</name>
<dbReference type="InterPro" id="IPR004107">
    <property type="entry name" value="Integrase_SAM-like_N"/>
</dbReference>
<dbReference type="InterPro" id="IPR002104">
    <property type="entry name" value="Integrase_catalytic"/>
</dbReference>
<keyword evidence="2" id="KW-0229">DNA integration</keyword>
<reference evidence="9" key="6">
    <citation type="journal article" date="2002" name="Arch. Microbiol.">
        <title>New genes involved in chromate resistance in Ralstonia metallidurans strain CH34.</title>
        <authorList>
            <person name="Juhnke S."/>
            <person name="Peitzsch N."/>
            <person name="Hubener N."/>
            <person name="Grosse C."/>
            <person name="Nies D.H."/>
        </authorList>
    </citation>
    <scope>NUCLEOTIDE SEQUENCE</scope>
    <source>
        <strain evidence="9">CH34</strain>
    </source>
</reference>
<accession>Q5NV17</accession>
<dbReference type="Gene3D" id="1.10.443.10">
    <property type="entry name" value="Intergrase catalytic core"/>
    <property type="match status" value="1"/>
</dbReference>
<dbReference type="PROSITE" id="PS51898">
    <property type="entry name" value="TYR_RECOMBINASE"/>
    <property type="match status" value="1"/>
</dbReference>
<dbReference type="InterPro" id="IPR044068">
    <property type="entry name" value="CB"/>
</dbReference>
<evidence type="ECO:0000256" key="1">
    <source>
        <dbReference type="ARBA" id="ARBA00008857"/>
    </source>
</evidence>
<reference evidence="9" key="1">
    <citation type="journal article" date="1993" name="J. Bacteriol.">
        <title>Characterization of the inducible nickel and cobalt resistance determinant cnr from pMOL28 of Alcaligenes eutrophus CH34.</title>
        <authorList>
            <person name="Liesegang H."/>
            <person name="Lemke K."/>
            <person name="Siddiqui R.A."/>
            <person name="Schlegel H.G."/>
        </authorList>
    </citation>
    <scope>NUCLEOTIDE SEQUENCE</scope>
    <source>
        <strain evidence="9">CH34</strain>
    </source>
</reference>
<keyword evidence="8" id="KW-0614">Plasmid</keyword>
<reference evidence="9" key="3">
    <citation type="journal article" date="1997" name="Plasmid">
        <title>Genetic and physical maps of the Alcaligenes eutrophus CH34 megaplasmid pMOL28 and its derivative pMOL50 obtained after temperature-induced mutagenesis and mortality.</title>
        <authorList>
            <person name="Taghavi S."/>
            <person name="Mergeay M."/>
            <person name="van der Lelie D."/>
        </authorList>
    </citation>
    <scope>NUCLEOTIDE SEQUENCE</scope>
    <source>
        <strain evidence="9">CH34</strain>
    </source>
</reference>
<gene>
    <name evidence="8" type="primary">int</name>
    <name evidence="8" type="ordered locus">Rmet_6252</name>
    <name evidence="9" type="ORF">RMe0051</name>
</gene>
<dbReference type="AlphaFoldDB" id="Q5NV17"/>
<reference evidence="10" key="9">
    <citation type="journal article" date="2010" name="PLoS ONE">
        <title>The complete genome sequence of Cupriavidus metallidurans strain CH34, a master survivalist in harsh and anthropogenic environments.</title>
        <authorList>
            <person name="Janssen P.J."/>
            <person name="Van Houdt R."/>
            <person name="Moors H."/>
            <person name="Monsieurs P."/>
            <person name="Morin N."/>
            <person name="Michaux A."/>
            <person name="Benotmane M.A."/>
            <person name="Leys N."/>
            <person name="Vallaeys T."/>
            <person name="Lapidus A."/>
            <person name="Monchy S."/>
            <person name="Medigue C."/>
            <person name="Taghavi S."/>
            <person name="McCorkle S."/>
            <person name="Dunn J."/>
            <person name="van der Lelie D."/>
            <person name="Mergeay M."/>
        </authorList>
    </citation>
    <scope>NUCLEOTIDE SEQUENCE [LARGE SCALE GENOMIC DNA]</scope>
    <source>
        <strain evidence="10">ATCC 43123 / DSM 2839 / NBRC 102507 / CH34</strain>
        <plasmid evidence="10">Plasmid pMOL28</plasmid>
    </source>
</reference>
<dbReference type="Pfam" id="PF02899">
    <property type="entry name" value="Phage_int_SAM_1"/>
    <property type="match status" value="1"/>
</dbReference>
<evidence type="ECO:0000256" key="3">
    <source>
        <dbReference type="ARBA" id="ARBA00023125"/>
    </source>
</evidence>
<reference evidence="9" key="7">
    <citation type="submission" date="2004-10" db="EMBL/GenBank/DDBJ databases">
        <title>Sequence and features of the Ralstonia metallidurans CH34 heavy metal plasmids pMOL28 and pMOL30.</title>
        <authorList>
            <person name="van der Lelie D."/>
            <person name="Monchy S."/>
            <person name="Taghavi S."/>
            <person name="McCorkle S."/>
            <person name="Dunn J."/>
            <person name="Benotmane M."/>
            <person name="Vallaeys T."/>
            <person name="Lapidus A."/>
            <person name="Mergeay M."/>
        </authorList>
    </citation>
    <scope>NUCLEOTIDE SEQUENCE</scope>
    <source>
        <strain evidence="9">CH34</strain>
        <plasmid evidence="9">pMOL28</plasmid>
    </source>
</reference>
<feature type="domain" description="Core-binding (CB)" evidence="7">
    <location>
        <begin position="28"/>
        <end position="115"/>
    </location>
</feature>
<geneLocation type="plasmid" evidence="8 10">
    <name>pMOL28</name>
</geneLocation>
<evidence type="ECO:0000313" key="9">
    <source>
        <dbReference type="EMBL" id="CAI30195.1"/>
    </source>
</evidence>
<evidence type="ECO:0000259" key="7">
    <source>
        <dbReference type="PROSITE" id="PS51900"/>
    </source>
</evidence>
<protein>
    <submittedName>
        <fullName evidence="9">Hypothetical transposase A from transposon TN554</fullName>
    </submittedName>
    <submittedName>
        <fullName evidence="8">Tyrosine-based site-specific recombinase activity site-specific DNA recombination</fullName>
    </submittedName>
</protein>
<evidence type="ECO:0000313" key="10">
    <source>
        <dbReference type="Proteomes" id="UP000002429"/>
    </source>
</evidence>
<dbReference type="HOGENOM" id="CLU_027562_9_6_4"/>
<organism evidence="8 10">
    <name type="scientific">Cupriavidus metallidurans (strain ATCC 43123 / DSM 2839 / NBRC 102507 / CH34)</name>
    <name type="common">Ralstonia metallidurans</name>
    <dbReference type="NCBI Taxonomy" id="266264"/>
    <lineage>
        <taxon>Bacteria</taxon>
        <taxon>Pseudomonadati</taxon>
        <taxon>Pseudomonadota</taxon>
        <taxon>Betaproteobacteria</taxon>
        <taxon>Burkholderiales</taxon>
        <taxon>Burkholderiaceae</taxon>
        <taxon>Cupriavidus</taxon>
    </lineage>
</organism>
<evidence type="ECO:0000313" key="8">
    <source>
        <dbReference type="EMBL" id="ABF13111.1"/>
    </source>
</evidence>
<dbReference type="PROSITE" id="PS51900">
    <property type="entry name" value="CB"/>
    <property type="match status" value="1"/>
</dbReference>
<dbReference type="InterPro" id="IPR013762">
    <property type="entry name" value="Integrase-like_cat_sf"/>
</dbReference>
<dbReference type="CDD" id="cd00397">
    <property type="entry name" value="DNA_BRE_C"/>
    <property type="match status" value="1"/>
</dbReference>
<dbReference type="InterPro" id="IPR011010">
    <property type="entry name" value="DNA_brk_join_enz"/>
</dbReference>
<dbReference type="RefSeq" id="WP_011239934.1">
    <property type="nucleotide sequence ID" value="NC_006525.1"/>
</dbReference>
<reference evidence="8" key="10">
    <citation type="submission" date="2010-02" db="EMBL/GenBank/DDBJ databases">
        <authorList>
            <person name="Janssen P.J."/>
            <person name="Van Houdt R."/>
            <person name="Moors H."/>
            <person name="Monsieurs P."/>
            <person name="Morin N."/>
            <person name="Benotmane R."/>
            <person name="Lapidus A."/>
            <person name="McCorkle S."/>
            <person name="Monchy S."/>
            <person name="Taghavi S."/>
            <person name="van der Lelie N."/>
            <person name="Dunn J."/>
            <person name="Leys N."/>
            <person name="Mergeay M."/>
        </authorList>
    </citation>
    <scope>NUCLEOTIDE SEQUENCE</scope>
    <source>
        <strain evidence="8">CH34</strain>
        <plasmid evidence="8">pMOL28</plasmid>
    </source>
</reference>
<dbReference type="EMBL" id="X90708">
    <property type="protein sequence ID" value="CAI30195.1"/>
    <property type="molecule type" value="Genomic_DNA"/>
</dbReference>
<dbReference type="Gene3D" id="1.10.150.130">
    <property type="match status" value="1"/>
</dbReference>
<proteinExistence type="inferred from homology"/>
<dbReference type="PANTHER" id="PTHR30349:SF64">
    <property type="entry name" value="PROPHAGE INTEGRASE INTD-RELATED"/>
    <property type="match status" value="1"/>
</dbReference>
<keyword evidence="4" id="KW-0233">DNA recombination</keyword>
<reference evidence="9" key="5">
    <citation type="journal article" date="2000" name="J. Bacteriol.">
        <title>Regulation of the cnr cobalt and nickel resistance determinant of Ralstonia eutropha (Alcaligenes eutrophus) CH34.</title>
        <authorList>
            <person name="Tibazarwa C."/>
            <person name="Wuertz S."/>
            <person name="Mergeay M."/>
            <person name="Wyns L."/>
            <person name="van Der Lelie D."/>
        </authorList>
    </citation>
    <scope>NUCLEOTIDE SEQUENCE</scope>
    <source>
        <strain evidence="9">CH34</strain>
    </source>
</reference>
<dbReference type="InterPro" id="IPR050090">
    <property type="entry name" value="Tyrosine_recombinase_XerCD"/>
</dbReference>
<reference evidence="9" key="4">
    <citation type="journal article" date="2000" name="J. Bacteriol.">
        <title>Regulation of the cnr cobalt and nickel resistance determinant from Ralstonia sp. strain CH34.</title>
        <authorList>
            <person name="Grass G."/>
            <person name="Grosse C."/>
            <person name="Nies D.H."/>
        </authorList>
    </citation>
    <scope>NUCLEOTIDE SEQUENCE</scope>
    <source>
        <strain evidence="9">CH34</strain>
    </source>
</reference>
<keyword evidence="10" id="KW-1185">Reference proteome</keyword>
<reference evidence="9" key="2">
    <citation type="journal article" date="1996" name="Mol. Gen. Genet.">
        <title>Identification of a partition and replication region in the Alcaligenes eutrophus megaplasmid pMOL28.</title>
        <authorList>
            <person name="Taghavi S."/>
            <person name="Provoost A."/>
            <person name="Mergeay M."/>
            <person name="van der Lelie D."/>
        </authorList>
    </citation>
    <scope>NUCLEOTIDE SEQUENCE</scope>
    <source>
        <strain evidence="9">CH34</strain>
    </source>
</reference>
<dbReference type="InterPro" id="IPR010998">
    <property type="entry name" value="Integrase_recombinase_N"/>
</dbReference>
<reference evidence="8" key="8">
    <citation type="submission" date="2006-04" db="EMBL/GenBank/DDBJ databases">
        <title>Complete sequence of the chromosome of Ralstonia metallidurans CH34.</title>
        <authorList>
            <consortium name="US DOE Joint Genome Institute"/>
            <person name="Copeland A."/>
            <person name="Lucas S."/>
            <person name="Lapidus A."/>
            <person name="Barry K."/>
            <person name="Detter J.C."/>
            <person name="Glavina del Rio T."/>
            <person name="Hammon N."/>
            <person name="Israni S."/>
            <person name="Dalin E."/>
            <person name="Tice H."/>
            <person name="Martinez M."/>
            <person name="Goltsman E."/>
            <person name="Pitluck S."/>
            <person name="Schmutz J."/>
            <person name="Larimer F."/>
            <person name="Land M."/>
            <person name="Hauser L."/>
            <person name="Kyrpides N."/>
            <person name="Kim E."/>
            <person name="Mergeay M."/>
            <person name="Benotmane M.A."/>
            <person name="Vallaeys T."/>
            <person name="Michaux A."/>
            <person name="Monchy S."/>
            <person name="Dunn J."/>
            <person name="McCorkle S."/>
            <person name="Taghavi S."/>
            <person name="van der Lelie D."/>
            <person name="Richardson P."/>
        </authorList>
    </citation>
    <scope>NUCLEOTIDE SEQUENCE</scope>
    <source>
        <strain evidence="8">CH34</strain>
        <plasmid evidence="8">pMOL28</plasmid>
    </source>
</reference>